<reference evidence="2" key="1">
    <citation type="journal article" date="2023" name="Front. Plant Sci.">
        <title>Chromosomal-level genome assembly of Melastoma candidum provides insights into trichome evolution.</title>
        <authorList>
            <person name="Zhong Y."/>
            <person name="Wu W."/>
            <person name="Sun C."/>
            <person name="Zou P."/>
            <person name="Liu Y."/>
            <person name="Dai S."/>
            <person name="Zhou R."/>
        </authorList>
    </citation>
    <scope>NUCLEOTIDE SEQUENCE [LARGE SCALE GENOMIC DNA]</scope>
</reference>
<sequence length="165" mass="18407">MQRSFPKSSLAALEFLRGSIWPGRKAPVAVGYDVFLSHRRIDTRRTVAGLLHDRLVGLGLRPFLDSKSMVPGDRLFERIDSAILGCRLGVAILSPRYCDSYYCLHELALMMDSKKKVIPIFCDVKPSELRVSDSVVCSSEEAQRFNAALDEARNIVGITFDSANE</sequence>
<organism evidence="1 2">
    <name type="scientific">Melastoma candidum</name>
    <dbReference type="NCBI Taxonomy" id="119954"/>
    <lineage>
        <taxon>Eukaryota</taxon>
        <taxon>Viridiplantae</taxon>
        <taxon>Streptophyta</taxon>
        <taxon>Embryophyta</taxon>
        <taxon>Tracheophyta</taxon>
        <taxon>Spermatophyta</taxon>
        <taxon>Magnoliopsida</taxon>
        <taxon>eudicotyledons</taxon>
        <taxon>Gunneridae</taxon>
        <taxon>Pentapetalae</taxon>
        <taxon>rosids</taxon>
        <taxon>malvids</taxon>
        <taxon>Myrtales</taxon>
        <taxon>Melastomataceae</taxon>
        <taxon>Melastomatoideae</taxon>
        <taxon>Melastomateae</taxon>
        <taxon>Melastoma</taxon>
    </lineage>
</organism>
<dbReference type="Proteomes" id="UP001057402">
    <property type="component" value="Chromosome 11"/>
</dbReference>
<name>A0ACB9LM25_9MYRT</name>
<dbReference type="EMBL" id="CM042890">
    <property type="protein sequence ID" value="KAI4312138.1"/>
    <property type="molecule type" value="Genomic_DNA"/>
</dbReference>
<gene>
    <name evidence="1" type="ORF">MLD38_036984</name>
</gene>
<evidence type="ECO:0000313" key="2">
    <source>
        <dbReference type="Proteomes" id="UP001057402"/>
    </source>
</evidence>
<comment type="caution">
    <text evidence="1">The sequence shown here is derived from an EMBL/GenBank/DDBJ whole genome shotgun (WGS) entry which is preliminary data.</text>
</comment>
<protein>
    <submittedName>
        <fullName evidence="1">Uncharacterized protein</fullName>
    </submittedName>
</protein>
<keyword evidence="2" id="KW-1185">Reference proteome</keyword>
<proteinExistence type="predicted"/>
<evidence type="ECO:0000313" key="1">
    <source>
        <dbReference type="EMBL" id="KAI4312138.1"/>
    </source>
</evidence>
<accession>A0ACB9LM25</accession>